<dbReference type="InterPro" id="IPR012727">
    <property type="entry name" value="Gly_oxidase_ThiO"/>
</dbReference>
<name>A0A9X1IMQ0_9GAMM</name>
<gene>
    <name evidence="12" type="primary">thiO</name>
    <name evidence="12" type="ORF">LG368_03060</name>
</gene>
<evidence type="ECO:0000256" key="7">
    <source>
        <dbReference type="ARBA" id="ARBA00023002"/>
    </source>
</evidence>
<comment type="catalytic activity">
    <reaction evidence="10">
        <text>a D-alpha-amino acid + O2 + H2O = a 2-oxocarboxylate + H2O2 + NH4(+)</text>
        <dbReference type="Rhea" id="RHEA:21816"/>
        <dbReference type="ChEBI" id="CHEBI:15377"/>
        <dbReference type="ChEBI" id="CHEBI:15379"/>
        <dbReference type="ChEBI" id="CHEBI:16240"/>
        <dbReference type="ChEBI" id="CHEBI:28938"/>
        <dbReference type="ChEBI" id="CHEBI:35179"/>
        <dbReference type="ChEBI" id="CHEBI:59871"/>
        <dbReference type="EC" id="1.4.3.3"/>
    </reaction>
    <physiologicalReaction direction="left-to-right" evidence="10">
        <dbReference type="Rhea" id="RHEA:21817"/>
    </physiologicalReaction>
</comment>
<dbReference type="GO" id="GO:0071949">
    <property type="term" value="F:FAD binding"/>
    <property type="evidence" value="ECO:0007669"/>
    <property type="project" value="InterPro"/>
</dbReference>
<sequence length="335" mass="37901">MKVNIIGAGVAGLTLATELIERGVNVHIYERSRYVGEQACSWFAGGMLAPWCERESAEPAVLHYGKTALTWWEKHLTGTNAAVVSKGTMVFAQVRDRQELSRFSRRTERFEWIDNEAISTLEPDFSGRFKQALYFPDEAHVNPRLALVALFELLTKKGAHFHFNQSVEPSEFGGETVVDCRGLLAKPEWSDIRGVKGEMLIIRTEEITLNRPVRLLHPRIPFYIIPREDHHFMVGATMIENAQRARFSARSMLELLSSAYALHPSFAEAEIVEMGVDARPAFADNLPRLQKDGNIWRVNGLYRHGFLLSPSMAIKAADAILNQDDKVEQMNEYLS</sequence>
<evidence type="ECO:0000256" key="4">
    <source>
        <dbReference type="ARBA" id="ARBA00022630"/>
    </source>
</evidence>
<dbReference type="InterPro" id="IPR006076">
    <property type="entry name" value="FAD-dep_OxRdtase"/>
</dbReference>
<keyword evidence="7 12" id="KW-0560">Oxidoreductase</keyword>
<dbReference type="SUPFAM" id="SSF54373">
    <property type="entry name" value="FAD-linked reductases, C-terminal domain"/>
    <property type="match status" value="1"/>
</dbReference>
<evidence type="ECO:0000256" key="8">
    <source>
        <dbReference type="ARBA" id="ARBA00039101"/>
    </source>
</evidence>
<dbReference type="EMBL" id="JAJATW010000003">
    <property type="protein sequence ID" value="MCB5160876.1"/>
    <property type="molecule type" value="Genomic_DNA"/>
</dbReference>
<evidence type="ECO:0000256" key="3">
    <source>
        <dbReference type="ARBA" id="ARBA00006730"/>
    </source>
</evidence>
<comment type="caution">
    <text evidence="12">The sequence shown here is derived from an EMBL/GenBank/DDBJ whole genome shotgun (WGS) entry which is preliminary data.</text>
</comment>
<evidence type="ECO:0000259" key="11">
    <source>
        <dbReference type="Pfam" id="PF01266"/>
    </source>
</evidence>
<keyword evidence="6" id="KW-0784">Thiamine biosynthesis</keyword>
<dbReference type="GO" id="GO:0009228">
    <property type="term" value="P:thiamine biosynthetic process"/>
    <property type="evidence" value="ECO:0007669"/>
    <property type="project" value="UniProtKB-KW"/>
</dbReference>
<dbReference type="Pfam" id="PF01266">
    <property type="entry name" value="DAO"/>
    <property type="match status" value="1"/>
</dbReference>
<dbReference type="Gene3D" id="3.50.50.60">
    <property type="entry name" value="FAD/NAD(P)-binding domain"/>
    <property type="match status" value="1"/>
</dbReference>
<evidence type="ECO:0000256" key="5">
    <source>
        <dbReference type="ARBA" id="ARBA00022827"/>
    </source>
</evidence>
<dbReference type="PANTHER" id="PTHR11530:SF11">
    <property type="entry name" value="D-ASPARTATE OXIDASE"/>
    <property type="match status" value="1"/>
</dbReference>
<evidence type="ECO:0000256" key="2">
    <source>
        <dbReference type="ARBA" id="ARBA00004948"/>
    </source>
</evidence>
<evidence type="ECO:0000256" key="10">
    <source>
        <dbReference type="ARBA" id="ARBA00049547"/>
    </source>
</evidence>
<reference evidence="12" key="1">
    <citation type="submission" date="2021-10" db="EMBL/GenBank/DDBJ databases">
        <title>Marinomonas pontica sp. nov., isolated from the Black Sea.</title>
        <authorList>
            <person name="Zhao L.-H."/>
            <person name="Xue J.-H."/>
        </authorList>
    </citation>
    <scope>NUCLEOTIDE SEQUENCE</scope>
    <source>
        <strain evidence="12">E8</strain>
    </source>
</reference>
<proteinExistence type="inferred from homology"/>
<dbReference type="GO" id="GO:0003884">
    <property type="term" value="F:D-amino-acid oxidase activity"/>
    <property type="evidence" value="ECO:0007669"/>
    <property type="project" value="UniProtKB-EC"/>
</dbReference>
<keyword evidence="4" id="KW-0285">Flavoprotein</keyword>
<dbReference type="EC" id="1.4.3.3" evidence="8"/>
<organism evidence="12 13">
    <name type="scientific">Marinomonas algarum</name>
    <dbReference type="NCBI Taxonomy" id="2883105"/>
    <lineage>
        <taxon>Bacteria</taxon>
        <taxon>Pseudomonadati</taxon>
        <taxon>Pseudomonadota</taxon>
        <taxon>Gammaproteobacteria</taxon>
        <taxon>Oceanospirillales</taxon>
        <taxon>Oceanospirillaceae</taxon>
        <taxon>Marinomonas</taxon>
    </lineage>
</organism>
<dbReference type="SUPFAM" id="SSF51971">
    <property type="entry name" value="Nucleotide-binding domain"/>
    <property type="match status" value="1"/>
</dbReference>
<accession>A0A9X1IMQ0</accession>
<evidence type="ECO:0000256" key="9">
    <source>
        <dbReference type="ARBA" id="ARBA00039751"/>
    </source>
</evidence>
<comment type="similarity">
    <text evidence="3">Belongs to the DAMOX/DASOX family.</text>
</comment>
<dbReference type="AlphaFoldDB" id="A0A9X1IMQ0"/>
<evidence type="ECO:0000313" key="12">
    <source>
        <dbReference type="EMBL" id="MCB5160876.1"/>
    </source>
</evidence>
<protein>
    <recommendedName>
        <fullName evidence="9">D-amino-acid oxidase</fullName>
        <ecNumber evidence="8">1.4.3.3</ecNumber>
    </recommendedName>
</protein>
<dbReference type="InterPro" id="IPR023209">
    <property type="entry name" value="DAO"/>
</dbReference>
<keyword evidence="13" id="KW-1185">Reference proteome</keyword>
<dbReference type="InterPro" id="IPR036188">
    <property type="entry name" value="FAD/NAD-bd_sf"/>
</dbReference>
<dbReference type="GO" id="GO:0046416">
    <property type="term" value="P:D-amino acid metabolic process"/>
    <property type="evidence" value="ECO:0007669"/>
    <property type="project" value="InterPro"/>
</dbReference>
<dbReference type="PANTHER" id="PTHR11530">
    <property type="entry name" value="D-AMINO ACID OXIDASE"/>
    <property type="match status" value="1"/>
</dbReference>
<comment type="cofactor">
    <cofactor evidence="1">
        <name>FAD</name>
        <dbReference type="ChEBI" id="CHEBI:57692"/>
    </cofactor>
</comment>
<evidence type="ECO:0000256" key="6">
    <source>
        <dbReference type="ARBA" id="ARBA00022977"/>
    </source>
</evidence>
<comment type="pathway">
    <text evidence="2">Cofactor biosynthesis; thiamine diphosphate biosynthesis.</text>
</comment>
<keyword evidence="5" id="KW-0274">FAD</keyword>
<dbReference type="Proteomes" id="UP001139095">
    <property type="component" value="Unassembled WGS sequence"/>
</dbReference>
<dbReference type="NCBIfam" id="TIGR02352">
    <property type="entry name" value="thiamin_ThiO"/>
    <property type="match status" value="1"/>
</dbReference>
<feature type="domain" description="FAD dependent oxidoreductase" evidence="11">
    <location>
        <begin position="3"/>
        <end position="318"/>
    </location>
</feature>
<dbReference type="Gene3D" id="3.30.9.10">
    <property type="entry name" value="D-Amino Acid Oxidase, subunit A, domain 2"/>
    <property type="match status" value="1"/>
</dbReference>
<evidence type="ECO:0000313" key="13">
    <source>
        <dbReference type="Proteomes" id="UP001139095"/>
    </source>
</evidence>
<dbReference type="RefSeq" id="WP_226753260.1">
    <property type="nucleotide sequence ID" value="NZ_JAJATW010000003.1"/>
</dbReference>
<evidence type="ECO:0000256" key="1">
    <source>
        <dbReference type="ARBA" id="ARBA00001974"/>
    </source>
</evidence>